<comment type="caution">
    <text evidence="3">The sequence shown here is derived from an EMBL/GenBank/DDBJ whole genome shotgun (WGS) entry which is preliminary data.</text>
</comment>
<dbReference type="Pfam" id="PF13561">
    <property type="entry name" value="adh_short_C2"/>
    <property type="match status" value="1"/>
</dbReference>
<dbReference type="Proteomes" id="UP000188929">
    <property type="component" value="Unassembled WGS sequence"/>
</dbReference>
<dbReference type="InterPro" id="IPR036291">
    <property type="entry name" value="NAD(P)-bd_dom_sf"/>
</dbReference>
<dbReference type="PRINTS" id="PR00080">
    <property type="entry name" value="SDRFAMILY"/>
</dbReference>
<keyword evidence="4" id="KW-1185">Reference proteome</keyword>
<dbReference type="InterPro" id="IPR020904">
    <property type="entry name" value="Sc_DH/Rdtase_CS"/>
</dbReference>
<dbReference type="EMBL" id="MOMC01000016">
    <property type="protein sequence ID" value="ONH31440.1"/>
    <property type="molecule type" value="Genomic_DNA"/>
</dbReference>
<dbReference type="PROSITE" id="PS00061">
    <property type="entry name" value="ADH_SHORT"/>
    <property type="match status" value="1"/>
</dbReference>
<dbReference type="GO" id="GO:0016491">
    <property type="term" value="F:oxidoreductase activity"/>
    <property type="evidence" value="ECO:0007669"/>
    <property type="project" value="UniProtKB-KW"/>
</dbReference>
<dbReference type="SUPFAM" id="SSF51735">
    <property type="entry name" value="NAD(P)-binding Rossmann-fold domains"/>
    <property type="match status" value="1"/>
</dbReference>
<evidence type="ECO:0000256" key="1">
    <source>
        <dbReference type="ARBA" id="ARBA00006484"/>
    </source>
</evidence>
<comment type="similarity">
    <text evidence="1">Belongs to the short-chain dehydrogenases/reductases (SDR) family.</text>
</comment>
<dbReference type="FunFam" id="3.40.50.720:FF:000084">
    <property type="entry name" value="Short-chain dehydrogenase reductase"/>
    <property type="match status" value="1"/>
</dbReference>
<sequence length="256" mass="26767">MSQGSQPRRFEGRVALVTGAASGIGHAVTLRLAAEGASVFACDIDAAGLDSLAKEEPEGGGRIVTRATDVRESGECRAAVADAVAEFGRLDVLGNVAGILRTGHVTDVTEDEYRLMFAVNTDAYFFLAQAAIPHLLTTKGNVVNIASNSGLMGGAYTVLYCMTKGAVVQLTRALAMEFLKKKIRINAIAPGGTETALVAATTFPDDVDYDLIGRYMVPRPMAKPDDIAKLFAFVASDDGRNIHGAILSTDGGVTAG</sequence>
<accession>A0A1V2IEK1</accession>
<name>A0A1V2IEK1_9ACTN</name>
<dbReference type="STRING" id="1834516.BL253_09370"/>
<organism evidence="3 4">
    <name type="scientific">Pseudofrankia asymbiotica</name>
    <dbReference type="NCBI Taxonomy" id="1834516"/>
    <lineage>
        <taxon>Bacteria</taxon>
        <taxon>Bacillati</taxon>
        <taxon>Actinomycetota</taxon>
        <taxon>Actinomycetes</taxon>
        <taxon>Frankiales</taxon>
        <taxon>Frankiaceae</taxon>
        <taxon>Pseudofrankia</taxon>
    </lineage>
</organism>
<proteinExistence type="inferred from homology"/>
<reference evidence="4" key="1">
    <citation type="submission" date="2016-10" db="EMBL/GenBank/DDBJ databases">
        <title>Frankia sp. NRRL B-16386 Genome sequencing.</title>
        <authorList>
            <person name="Ghodhbane-Gtari F."/>
            <person name="Swanson E."/>
            <person name="Gueddou A."/>
            <person name="Hezbri K."/>
            <person name="Ktari K."/>
            <person name="Nouioui I."/>
            <person name="Morris K."/>
            <person name="Simpson S."/>
            <person name="Abebe-Akele F."/>
            <person name="Thomas K."/>
            <person name="Gtari M."/>
            <person name="Tisa L.S."/>
        </authorList>
    </citation>
    <scope>NUCLEOTIDE SEQUENCE [LARGE SCALE GENOMIC DNA]</scope>
    <source>
        <strain evidence="4">NRRL B-16386</strain>
    </source>
</reference>
<dbReference type="AlphaFoldDB" id="A0A1V2IEK1"/>
<evidence type="ECO:0000313" key="3">
    <source>
        <dbReference type="EMBL" id="ONH31440.1"/>
    </source>
</evidence>
<dbReference type="PRINTS" id="PR00081">
    <property type="entry name" value="GDHRDH"/>
</dbReference>
<dbReference type="Gene3D" id="3.40.50.720">
    <property type="entry name" value="NAD(P)-binding Rossmann-like Domain"/>
    <property type="match status" value="1"/>
</dbReference>
<dbReference type="OrthoDB" id="7064009at2"/>
<evidence type="ECO:0000256" key="2">
    <source>
        <dbReference type="ARBA" id="ARBA00023002"/>
    </source>
</evidence>
<dbReference type="PANTHER" id="PTHR43975:SF2">
    <property type="entry name" value="EG:BACR7A4.14 PROTEIN-RELATED"/>
    <property type="match status" value="1"/>
</dbReference>
<dbReference type="RefSeq" id="WP_076815562.1">
    <property type="nucleotide sequence ID" value="NZ_MOMC01000016.1"/>
</dbReference>
<dbReference type="CDD" id="cd05233">
    <property type="entry name" value="SDR_c"/>
    <property type="match status" value="1"/>
</dbReference>
<dbReference type="InterPro" id="IPR002347">
    <property type="entry name" value="SDR_fam"/>
</dbReference>
<protein>
    <submittedName>
        <fullName evidence="3">Short-chain dehydrogenase</fullName>
    </submittedName>
</protein>
<dbReference type="PANTHER" id="PTHR43975">
    <property type="entry name" value="ZGC:101858"/>
    <property type="match status" value="1"/>
</dbReference>
<evidence type="ECO:0000313" key="4">
    <source>
        <dbReference type="Proteomes" id="UP000188929"/>
    </source>
</evidence>
<gene>
    <name evidence="3" type="ORF">BL253_09370</name>
</gene>
<keyword evidence="2" id="KW-0560">Oxidoreductase</keyword>